<dbReference type="Proteomes" id="UP000832034">
    <property type="component" value="Chromosome"/>
</dbReference>
<keyword evidence="9" id="KW-1185">Reference proteome</keyword>
<comment type="subcellular location">
    <subcellularLocation>
        <location evidence="7">Cytoplasm</location>
    </subcellularLocation>
</comment>
<dbReference type="PANTHER" id="PTHR46986">
    <property type="entry name" value="ENDORIBONUCLEASE YBEY, CHLOROPLASTIC"/>
    <property type="match status" value="1"/>
</dbReference>
<evidence type="ECO:0000256" key="6">
    <source>
        <dbReference type="ARBA" id="ARBA00022833"/>
    </source>
</evidence>
<keyword evidence="7" id="KW-0963">Cytoplasm</keyword>
<organism evidence="8 9">
    <name type="scientific">Vitreoscilla stercoraria</name>
    <dbReference type="NCBI Taxonomy" id="61"/>
    <lineage>
        <taxon>Bacteria</taxon>
        <taxon>Pseudomonadati</taxon>
        <taxon>Pseudomonadota</taxon>
        <taxon>Betaproteobacteria</taxon>
        <taxon>Neisseriales</taxon>
        <taxon>Neisseriaceae</taxon>
        <taxon>Vitreoscilla</taxon>
    </lineage>
</organism>
<keyword evidence="7" id="KW-0698">rRNA processing</keyword>
<feature type="binding site" evidence="7">
    <location>
        <position position="139"/>
    </location>
    <ligand>
        <name>Zn(2+)</name>
        <dbReference type="ChEBI" id="CHEBI:29105"/>
        <note>catalytic</note>
    </ligand>
</feature>
<dbReference type="InterPro" id="IPR023091">
    <property type="entry name" value="MetalPrtase_cat_dom_sf_prd"/>
</dbReference>
<dbReference type="EC" id="3.1.-.-" evidence="7"/>
<evidence type="ECO:0000256" key="5">
    <source>
        <dbReference type="ARBA" id="ARBA00022801"/>
    </source>
</evidence>
<keyword evidence="3 7" id="KW-0479">Metal-binding</keyword>
<dbReference type="Gene3D" id="3.40.390.30">
    <property type="entry name" value="Metalloproteases ('zincins'), catalytic domain"/>
    <property type="match status" value="1"/>
</dbReference>
<dbReference type="Pfam" id="PF02130">
    <property type="entry name" value="YbeY"/>
    <property type="match status" value="1"/>
</dbReference>
<evidence type="ECO:0000256" key="2">
    <source>
        <dbReference type="ARBA" id="ARBA00022722"/>
    </source>
</evidence>
<dbReference type="RefSeq" id="WP_019957130.1">
    <property type="nucleotide sequence ID" value="NZ_CP091512.1"/>
</dbReference>
<dbReference type="HAMAP" id="MF_00009">
    <property type="entry name" value="Endoribonucl_YbeY"/>
    <property type="match status" value="1"/>
</dbReference>
<dbReference type="InterPro" id="IPR020549">
    <property type="entry name" value="YbeY_CS"/>
</dbReference>
<feature type="binding site" evidence="7">
    <location>
        <position position="129"/>
    </location>
    <ligand>
        <name>Zn(2+)</name>
        <dbReference type="ChEBI" id="CHEBI:29105"/>
        <note>catalytic</note>
    </ligand>
</feature>
<dbReference type="InterPro" id="IPR002036">
    <property type="entry name" value="YbeY"/>
</dbReference>
<evidence type="ECO:0000313" key="9">
    <source>
        <dbReference type="Proteomes" id="UP000832034"/>
    </source>
</evidence>
<dbReference type="NCBIfam" id="TIGR00043">
    <property type="entry name" value="rRNA maturation RNase YbeY"/>
    <property type="match status" value="1"/>
</dbReference>
<proteinExistence type="inferred from homology"/>
<keyword evidence="5 7" id="KW-0378">Hydrolase</keyword>
<keyword evidence="2 7" id="KW-0540">Nuclease</keyword>
<dbReference type="SUPFAM" id="SSF55486">
    <property type="entry name" value="Metalloproteases ('zincins'), catalytic domain"/>
    <property type="match status" value="1"/>
</dbReference>
<feature type="binding site" evidence="7">
    <location>
        <position position="133"/>
    </location>
    <ligand>
        <name>Zn(2+)</name>
        <dbReference type="ChEBI" id="CHEBI:29105"/>
        <note>catalytic</note>
    </ligand>
</feature>
<keyword evidence="6 7" id="KW-0862">Zinc</keyword>
<keyword evidence="4 7" id="KW-0255">Endonuclease</keyword>
<reference evidence="8" key="2">
    <citation type="journal article" date="2022" name="Res Sq">
        <title>Evolution of multicellular longitudinally dividing oral cavity symbionts (Neisseriaceae).</title>
        <authorList>
            <person name="Nyongesa S."/>
            <person name="Weber P."/>
            <person name="Bernet E."/>
            <person name="Pullido F."/>
            <person name="Nieckarz M."/>
            <person name="Delaby M."/>
            <person name="Nieves C."/>
            <person name="Viehboeck T."/>
            <person name="Krause N."/>
            <person name="Rivera-Millot A."/>
            <person name="Nakamura A."/>
            <person name="Vischer N."/>
            <person name="VanNieuwenhze M."/>
            <person name="Brun Y."/>
            <person name="Cava F."/>
            <person name="Bulgheresi S."/>
            <person name="Veyrier F."/>
        </authorList>
    </citation>
    <scope>NUCLEOTIDE SEQUENCE</scope>
    <source>
        <strain evidence="8">SAG 1488-6</strain>
    </source>
</reference>
<accession>A0ABY4EAL2</accession>
<dbReference type="PANTHER" id="PTHR46986:SF1">
    <property type="entry name" value="ENDORIBONUCLEASE YBEY, CHLOROPLASTIC"/>
    <property type="match status" value="1"/>
</dbReference>
<dbReference type="PROSITE" id="PS01306">
    <property type="entry name" value="UPF0054"/>
    <property type="match status" value="1"/>
</dbReference>
<comment type="similarity">
    <text evidence="1 7">Belongs to the endoribonuclease YbeY family.</text>
</comment>
<comment type="cofactor">
    <cofactor evidence="7">
        <name>Zn(2+)</name>
        <dbReference type="ChEBI" id="CHEBI:29105"/>
    </cofactor>
    <text evidence="7">Binds 1 zinc ion.</text>
</comment>
<name>A0ABY4EAL2_VITST</name>
<dbReference type="EMBL" id="CP091512">
    <property type="protein sequence ID" value="UOO92798.1"/>
    <property type="molecule type" value="Genomic_DNA"/>
</dbReference>
<evidence type="ECO:0000256" key="1">
    <source>
        <dbReference type="ARBA" id="ARBA00010875"/>
    </source>
</evidence>
<keyword evidence="7" id="KW-0690">Ribosome biogenesis</keyword>
<reference evidence="8" key="1">
    <citation type="submission" date="2021-12" db="EMBL/GenBank/DDBJ databases">
        <authorList>
            <person name="Veyrier F.J."/>
        </authorList>
    </citation>
    <scope>NUCLEOTIDE SEQUENCE</scope>
    <source>
        <strain evidence="8">SAG 1488-6</strain>
    </source>
</reference>
<evidence type="ECO:0000313" key="8">
    <source>
        <dbReference type="EMBL" id="UOO92798.1"/>
    </source>
</evidence>
<protein>
    <recommendedName>
        <fullName evidence="7">Endoribonuclease YbeY</fullName>
        <ecNumber evidence="7">3.1.-.-</ecNumber>
    </recommendedName>
</protein>
<evidence type="ECO:0000256" key="7">
    <source>
        <dbReference type="HAMAP-Rule" id="MF_00009"/>
    </source>
</evidence>
<evidence type="ECO:0000256" key="4">
    <source>
        <dbReference type="ARBA" id="ARBA00022759"/>
    </source>
</evidence>
<evidence type="ECO:0000256" key="3">
    <source>
        <dbReference type="ARBA" id="ARBA00022723"/>
    </source>
</evidence>
<sequence length="170" mass="19745">MKKAKTFPFLAIQKQRLHLHVDNASSAQTPTEQDFFKWAWQAMKPFYRHAEISLVLLDTEDAQSYNRDYREKDYATNVLSFAHDELDLLSGQQSNTLYGDLILCPQVIEREALEQNKPLKAHYAHLTVHGMLHLIGFDHIEESDAEEMEALEISILHQLGYTNPYLQDEQ</sequence>
<gene>
    <name evidence="7 8" type="primary">ybeY</name>
    <name evidence="8" type="ORF">LVJ81_01760</name>
</gene>
<comment type="function">
    <text evidence="7">Single strand-specific metallo-endoribonuclease involved in late-stage 70S ribosome quality control and in maturation of the 3' terminus of the 16S rRNA.</text>
</comment>